<dbReference type="PANTHER" id="PTHR11063:SF8">
    <property type="entry name" value="DELTA-1-PYRROLINE-5-CARBOXYLATE SYNTHASE"/>
    <property type="match status" value="1"/>
</dbReference>
<evidence type="ECO:0000259" key="8">
    <source>
        <dbReference type="Pfam" id="PF00171"/>
    </source>
</evidence>
<dbReference type="RefSeq" id="WP_106457912.1">
    <property type="nucleotide sequence ID" value="NZ_PXOH01000018.1"/>
</dbReference>
<keyword evidence="2 7" id="KW-0028">Amino-acid biosynthesis</keyword>
<dbReference type="OrthoDB" id="502371at2"/>
<protein>
    <recommendedName>
        <fullName evidence="7">Gamma-glutamyl phosphate reductase</fullName>
        <shortName evidence="7">GPR</shortName>
        <ecNumber evidence="7">1.2.1.41</ecNumber>
    </recommendedName>
    <alternativeName>
        <fullName evidence="7">Glutamate-5-semialdehyde dehydrogenase</fullName>
    </alternativeName>
    <alternativeName>
        <fullName evidence="7">Glutamyl-gamma-semialdehyde dehydrogenase</fullName>
        <shortName evidence="7">GSA dehydrogenase</shortName>
    </alternativeName>
</protein>
<dbReference type="SUPFAM" id="SSF53720">
    <property type="entry name" value="ALDH-like"/>
    <property type="match status" value="1"/>
</dbReference>
<organism evidence="9 10">
    <name type="scientific">Aphanothece hegewaldii CCALA 016</name>
    <dbReference type="NCBI Taxonomy" id="2107694"/>
    <lineage>
        <taxon>Bacteria</taxon>
        <taxon>Bacillati</taxon>
        <taxon>Cyanobacteriota</taxon>
        <taxon>Cyanophyceae</taxon>
        <taxon>Oscillatoriophycideae</taxon>
        <taxon>Chroococcales</taxon>
        <taxon>Aphanothecaceae</taxon>
        <taxon>Aphanothece</taxon>
    </lineage>
</organism>
<evidence type="ECO:0000313" key="9">
    <source>
        <dbReference type="EMBL" id="PSF35724.1"/>
    </source>
</evidence>
<dbReference type="PIRSF" id="PIRSF000151">
    <property type="entry name" value="GPR"/>
    <property type="match status" value="1"/>
</dbReference>
<dbReference type="UniPathway" id="UPA00098">
    <property type="reaction ID" value="UER00360"/>
</dbReference>
<reference evidence="9 10" key="1">
    <citation type="submission" date="2018-03" db="EMBL/GenBank/DDBJ databases">
        <title>The ancient ancestry and fast evolution of plastids.</title>
        <authorList>
            <person name="Moore K.R."/>
            <person name="Magnabosco C."/>
            <person name="Momper L."/>
            <person name="Gold D.A."/>
            <person name="Bosak T."/>
            <person name="Fournier G.P."/>
        </authorList>
    </citation>
    <scope>NUCLEOTIDE SEQUENCE [LARGE SCALE GENOMIC DNA]</scope>
    <source>
        <strain evidence="9 10">CCALA 016</strain>
    </source>
</reference>
<dbReference type="InterPro" id="IPR015590">
    <property type="entry name" value="Aldehyde_DH_dom"/>
</dbReference>
<dbReference type="GO" id="GO:0005737">
    <property type="term" value="C:cytoplasm"/>
    <property type="evidence" value="ECO:0007669"/>
    <property type="project" value="UniProtKB-SubCell"/>
</dbReference>
<evidence type="ECO:0000256" key="1">
    <source>
        <dbReference type="ARBA" id="ARBA00004985"/>
    </source>
</evidence>
<dbReference type="InterPro" id="IPR016161">
    <property type="entry name" value="Ald_DH/histidinol_DH"/>
</dbReference>
<keyword evidence="10" id="KW-1185">Reference proteome</keyword>
<dbReference type="GO" id="GO:0050661">
    <property type="term" value="F:NADP binding"/>
    <property type="evidence" value="ECO:0007669"/>
    <property type="project" value="InterPro"/>
</dbReference>
<keyword evidence="4 7" id="KW-0521">NADP</keyword>
<dbReference type="Proteomes" id="UP000239001">
    <property type="component" value="Unassembled WGS sequence"/>
</dbReference>
<evidence type="ECO:0000256" key="5">
    <source>
        <dbReference type="ARBA" id="ARBA00023002"/>
    </source>
</evidence>
<accession>A0A2T1LVQ7</accession>
<comment type="function">
    <text evidence="7">Catalyzes the NADPH-dependent reduction of L-glutamate 5-phosphate into L-glutamate 5-semialdehyde and phosphate. The product spontaneously undergoes cyclization to form 1-pyrroline-5-carboxylate.</text>
</comment>
<comment type="caution">
    <text evidence="9">The sequence shown here is derived from an EMBL/GenBank/DDBJ whole genome shotgun (WGS) entry which is preliminary data.</text>
</comment>
<keyword evidence="5 7" id="KW-0560">Oxidoreductase</keyword>
<dbReference type="Pfam" id="PF00171">
    <property type="entry name" value="Aldedh"/>
    <property type="match status" value="1"/>
</dbReference>
<evidence type="ECO:0000313" key="10">
    <source>
        <dbReference type="Proteomes" id="UP000239001"/>
    </source>
</evidence>
<evidence type="ECO:0000256" key="4">
    <source>
        <dbReference type="ARBA" id="ARBA00022857"/>
    </source>
</evidence>
<evidence type="ECO:0000256" key="6">
    <source>
        <dbReference type="ARBA" id="ARBA00049024"/>
    </source>
</evidence>
<dbReference type="Gene3D" id="3.40.309.10">
    <property type="entry name" value="Aldehyde Dehydrogenase, Chain A, domain 2"/>
    <property type="match status" value="1"/>
</dbReference>
<dbReference type="CDD" id="cd07079">
    <property type="entry name" value="ALDH_F18-19_ProA-GPR"/>
    <property type="match status" value="1"/>
</dbReference>
<feature type="domain" description="Aldehyde dehydrogenase" evidence="8">
    <location>
        <begin position="13"/>
        <end position="206"/>
    </location>
</feature>
<dbReference type="InterPro" id="IPR016163">
    <property type="entry name" value="Ald_DH_C"/>
</dbReference>
<gene>
    <name evidence="7" type="primary">proA</name>
    <name evidence="9" type="ORF">C7H19_15945</name>
</gene>
<comment type="pathway">
    <text evidence="1 7">Amino-acid biosynthesis; L-proline biosynthesis; L-glutamate 5-semialdehyde from L-glutamate: step 2/2.</text>
</comment>
<evidence type="ECO:0000256" key="2">
    <source>
        <dbReference type="ARBA" id="ARBA00022605"/>
    </source>
</evidence>
<dbReference type="InterPro" id="IPR016162">
    <property type="entry name" value="Ald_DH_N"/>
</dbReference>
<dbReference type="AlphaFoldDB" id="A0A2T1LVQ7"/>
<comment type="subcellular location">
    <subcellularLocation>
        <location evidence="7">Cytoplasm</location>
    </subcellularLocation>
</comment>
<comment type="catalytic activity">
    <reaction evidence="6 7">
        <text>L-glutamate 5-semialdehyde + phosphate + NADP(+) = L-glutamyl 5-phosphate + NADPH + H(+)</text>
        <dbReference type="Rhea" id="RHEA:19541"/>
        <dbReference type="ChEBI" id="CHEBI:15378"/>
        <dbReference type="ChEBI" id="CHEBI:43474"/>
        <dbReference type="ChEBI" id="CHEBI:57783"/>
        <dbReference type="ChEBI" id="CHEBI:58066"/>
        <dbReference type="ChEBI" id="CHEBI:58274"/>
        <dbReference type="ChEBI" id="CHEBI:58349"/>
        <dbReference type="EC" id="1.2.1.41"/>
    </reaction>
</comment>
<sequence>MSAEIVFDPILTVVKHSYQAFLDLENHTGVERSRAVKAMAKGIQKAFDEILEANTLDLETSREMAVSEQILRWLKLTPLRLEVAVEVLEQLAEAADPILQVTNASYQLNPSQTYCQRMPLGVVALIYEAFPELGAIAAGFTLKTGNSLILRGCGTSSHSSVVIARILHTALEDSGLPVNCVQLIETDDTDGIDRLVNKDQYINLVIPYGRPGLISRVSQLATVPVLRSAMGNCYLYWSPSGDLELTRHVIIDSHTSVPDPVNSIEKVLISSKHNPSLLGRLFNNLKEKGFILKGDIDLVANFPDYLIPTPETEWNKPYLDKVIAFKIVEDLSNAIAWINSHSSGHADCIITESYRESRQFAMNSDSALVYINSSPRFSRNPKQGESVFLGVSNQKGQRRGLISLETFTTLKQVVQG</sequence>
<dbReference type="PANTHER" id="PTHR11063">
    <property type="entry name" value="GLUTAMATE SEMIALDEHYDE DEHYDROGENASE"/>
    <property type="match status" value="1"/>
</dbReference>
<dbReference type="InterPro" id="IPR012134">
    <property type="entry name" value="Glu-5-SA_DH"/>
</dbReference>
<dbReference type="EMBL" id="PXOH01000018">
    <property type="protein sequence ID" value="PSF35724.1"/>
    <property type="molecule type" value="Genomic_DNA"/>
</dbReference>
<proteinExistence type="inferred from homology"/>
<name>A0A2T1LVQ7_9CHRO</name>
<keyword evidence="7" id="KW-0963">Cytoplasm</keyword>
<dbReference type="GO" id="GO:0004350">
    <property type="term" value="F:glutamate-5-semialdehyde dehydrogenase activity"/>
    <property type="evidence" value="ECO:0007669"/>
    <property type="project" value="UniProtKB-UniRule"/>
</dbReference>
<reference evidence="9 10" key="2">
    <citation type="submission" date="2018-03" db="EMBL/GenBank/DDBJ databases">
        <authorList>
            <person name="Keele B.F."/>
        </authorList>
    </citation>
    <scope>NUCLEOTIDE SEQUENCE [LARGE SCALE GENOMIC DNA]</scope>
    <source>
        <strain evidence="9 10">CCALA 016</strain>
    </source>
</reference>
<dbReference type="GO" id="GO:0055129">
    <property type="term" value="P:L-proline biosynthetic process"/>
    <property type="evidence" value="ECO:0007669"/>
    <property type="project" value="UniProtKB-UniRule"/>
</dbReference>
<dbReference type="InterPro" id="IPR000965">
    <property type="entry name" value="GPR_dom"/>
</dbReference>
<evidence type="ECO:0000256" key="7">
    <source>
        <dbReference type="HAMAP-Rule" id="MF_00412"/>
    </source>
</evidence>
<dbReference type="EC" id="1.2.1.41" evidence="7"/>
<evidence type="ECO:0000256" key="3">
    <source>
        <dbReference type="ARBA" id="ARBA00022650"/>
    </source>
</evidence>
<dbReference type="NCBIfam" id="NF001221">
    <property type="entry name" value="PRK00197.1"/>
    <property type="match status" value="1"/>
</dbReference>
<keyword evidence="3 7" id="KW-0641">Proline biosynthesis</keyword>
<dbReference type="HAMAP" id="MF_00412">
    <property type="entry name" value="ProA"/>
    <property type="match status" value="1"/>
</dbReference>
<dbReference type="Gene3D" id="3.40.605.10">
    <property type="entry name" value="Aldehyde Dehydrogenase, Chain A, domain 1"/>
    <property type="match status" value="1"/>
</dbReference>
<comment type="similarity">
    <text evidence="7">Belongs to the gamma-glutamyl phosphate reductase family.</text>
</comment>